<keyword evidence="4" id="KW-1185">Reference proteome</keyword>
<proteinExistence type="predicted"/>
<dbReference type="InterPro" id="IPR007890">
    <property type="entry name" value="CHASE2"/>
</dbReference>
<accession>A0A7W9AHS3</accession>
<dbReference type="Pfam" id="PF00211">
    <property type="entry name" value="Guanylate_cyc"/>
    <property type="match status" value="1"/>
</dbReference>
<dbReference type="CDD" id="cd07302">
    <property type="entry name" value="CHD"/>
    <property type="match status" value="1"/>
</dbReference>
<dbReference type="SMART" id="SM01080">
    <property type="entry name" value="CHASE2"/>
    <property type="match status" value="1"/>
</dbReference>
<keyword evidence="3" id="KW-0456">Lyase</keyword>
<feature type="domain" description="Guanylate cyclase" evidence="2">
    <location>
        <begin position="431"/>
        <end position="563"/>
    </location>
</feature>
<reference evidence="3 4" key="1">
    <citation type="submission" date="2020-08" db="EMBL/GenBank/DDBJ databases">
        <title>Genomic Encyclopedia of Type Strains, Phase IV (KMG-IV): sequencing the most valuable type-strain genomes for metagenomic binning, comparative biology and taxonomic classification.</title>
        <authorList>
            <person name="Goeker M."/>
        </authorList>
    </citation>
    <scope>NUCLEOTIDE SEQUENCE [LARGE SCALE GENOMIC DNA]</scope>
    <source>
        <strain evidence="3 4">DSM 25079</strain>
    </source>
</reference>
<name>A0A7W9AHS3_9SPHN</name>
<dbReference type="SMART" id="SM00044">
    <property type="entry name" value="CYCc"/>
    <property type="match status" value="1"/>
</dbReference>
<comment type="caution">
    <text evidence="3">The sequence shown here is derived from an EMBL/GenBank/DDBJ whole genome shotgun (WGS) entry which is preliminary data.</text>
</comment>
<sequence length="670" mass="73704">MNATMNAGPPRKPPLARALKIVRRIGIVRLIATLLFLIVALGVARFSWQIPLAAQAERAYYDLRAIQTAPVAEQDDRIVMIVYNDDTLLNTRKRSPLDRATLARALRNIDAMGAKAIGIDILIDQPQDEDPDLIAAFKTMKTPTYLAYADNETNENDIQYNQQQFLDEFQALIASPNVKPASIRLEVDSDNVARNWPSQPRKLPPLLASALVPGSAEAKAYTGSIRWRLPPAADRPLFTALPIDLFAGEEIIPAFADQVRGKYVLIGGHIIDADEYETPLRGFYGGAMYGLEVHAHILAQTLDDLWPAALADWARWAIAIAAVVAGALSSLISGALWRTVPAMIAQFAIMGYLPYLLQNQGTDTQNLPAFGMGFGWMIAFAASGAAARAVGSEQRKFAQSALGKYLPRDIATQILADPDQLALHGEKREIFVVFSDLEGFTKLSHAIEPEMVALLLNRYLDMLSDVVLEYGGTIDKFVGDAVVAFWGAPISRPDDGERAARAAYAMWEAGEEFRSTVPEGVPPIGKTRVGLHFGEAIVGNFGGEGRIQYTALGDSMNTAARLESANKQLKSSVMASREAMERSGLDWWRPMGRIVLRGRARPVEIFEPVPHLDKSDLGHFTDMMWRLEQGHKNAIEQLATYARANPKDEALANLVYRLQHMEVGGNYVLD</sequence>
<dbReference type="EMBL" id="JACIJC010000003">
    <property type="protein sequence ID" value="MBB5685845.1"/>
    <property type="molecule type" value="Genomic_DNA"/>
</dbReference>
<dbReference type="Pfam" id="PF05226">
    <property type="entry name" value="CHASE2"/>
    <property type="match status" value="1"/>
</dbReference>
<dbReference type="InterPro" id="IPR029787">
    <property type="entry name" value="Nucleotide_cyclase"/>
</dbReference>
<protein>
    <submittedName>
        <fullName evidence="3">Adenylate cyclase</fullName>
        <ecNumber evidence="3">4.6.1.1</ecNumber>
    </submittedName>
</protein>
<dbReference type="PROSITE" id="PS50125">
    <property type="entry name" value="GUANYLATE_CYCLASE_2"/>
    <property type="match status" value="1"/>
</dbReference>
<dbReference type="InterPro" id="IPR050697">
    <property type="entry name" value="Adenylyl/Guanylyl_Cyclase_3/4"/>
</dbReference>
<keyword evidence="1" id="KW-0812">Transmembrane</keyword>
<evidence type="ECO:0000259" key="2">
    <source>
        <dbReference type="PROSITE" id="PS50125"/>
    </source>
</evidence>
<dbReference type="PANTHER" id="PTHR43081:SF1">
    <property type="entry name" value="ADENYLATE CYCLASE, TERMINAL-DIFFERENTIATION SPECIFIC"/>
    <property type="match status" value="1"/>
</dbReference>
<dbReference type="InterPro" id="IPR001054">
    <property type="entry name" value="A/G_cyclase"/>
</dbReference>
<evidence type="ECO:0000313" key="4">
    <source>
        <dbReference type="Proteomes" id="UP000549617"/>
    </source>
</evidence>
<dbReference type="GO" id="GO:0004016">
    <property type="term" value="F:adenylate cyclase activity"/>
    <property type="evidence" value="ECO:0007669"/>
    <property type="project" value="UniProtKB-EC"/>
</dbReference>
<dbReference type="PANTHER" id="PTHR43081">
    <property type="entry name" value="ADENYLATE CYCLASE, TERMINAL-DIFFERENTIATION SPECIFIC-RELATED"/>
    <property type="match status" value="1"/>
</dbReference>
<dbReference type="SUPFAM" id="SSF55073">
    <property type="entry name" value="Nucleotide cyclase"/>
    <property type="match status" value="1"/>
</dbReference>
<organism evidence="3 4">
    <name type="scientific">Sphingobium boeckii</name>
    <dbReference type="NCBI Taxonomy" id="1082345"/>
    <lineage>
        <taxon>Bacteria</taxon>
        <taxon>Pseudomonadati</taxon>
        <taxon>Pseudomonadota</taxon>
        <taxon>Alphaproteobacteria</taxon>
        <taxon>Sphingomonadales</taxon>
        <taxon>Sphingomonadaceae</taxon>
        <taxon>Sphingobium</taxon>
    </lineage>
</organism>
<dbReference type="Gene3D" id="3.30.70.1230">
    <property type="entry name" value="Nucleotide cyclase"/>
    <property type="match status" value="1"/>
</dbReference>
<dbReference type="Proteomes" id="UP000549617">
    <property type="component" value="Unassembled WGS sequence"/>
</dbReference>
<dbReference type="GO" id="GO:0006171">
    <property type="term" value="P:cAMP biosynthetic process"/>
    <property type="evidence" value="ECO:0007669"/>
    <property type="project" value="TreeGrafter"/>
</dbReference>
<evidence type="ECO:0000313" key="3">
    <source>
        <dbReference type="EMBL" id="MBB5685845.1"/>
    </source>
</evidence>
<gene>
    <name evidence="3" type="ORF">FHS49_001861</name>
</gene>
<dbReference type="AlphaFoldDB" id="A0A7W9AHS3"/>
<keyword evidence="1" id="KW-0472">Membrane</keyword>
<feature type="transmembrane region" description="Helical" evidence="1">
    <location>
        <begin position="27"/>
        <end position="48"/>
    </location>
</feature>
<keyword evidence="1" id="KW-1133">Transmembrane helix</keyword>
<dbReference type="GO" id="GO:0035556">
    <property type="term" value="P:intracellular signal transduction"/>
    <property type="evidence" value="ECO:0007669"/>
    <property type="project" value="InterPro"/>
</dbReference>
<evidence type="ECO:0000256" key="1">
    <source>
        <dbReference type="SAM" id="Phobius"/>
    </source>
</evidence>
<dbReference type="EC" id="4.6.1.1" evidence="3"/>